<accession>A0ABW2UAB4</accession>
<proteinExistence type="predicted"/>
<name>A0ABW2UAB4_9BACT</name>
<feature type="domain" description="DUF2241" evidence="1">
    <location>
        <begin position="2"/>
        <end position="69"/>
    </location>
</feature>
<evidence type="ECO:0000313" key="4">
    <source>
        <dbReference type="Proteomes" id="UP001596513"/>
    </source>
</evidence>
<dbReference type="InterPro" id="IPR018717">
    <property type="entry name" value="DUF2241"/>
</dbReference>
<dbReference type="SUPFAM" id="SSF55021">
    <property type="entry name" value="ACT-like"/>
    <property type="match status" value="2"/>
</dbReference>
<reference evidence="4" key="1">
    <citation type="journal article" date="2019" name="Int. J. Syst. Evol. Microbiol.">
        <title>The Global Catalogue of Microorganisms (GCM) 10K type strain sequencing project: providing services to taxonomists for standard genome sequencing and annotation.</title>
        <authorList>
            <consortium name="The Broad Institute Genomics Platform"/>
            <consortium name="The Broad Institute Genome Sequencing Center for Infectious Disease"/>
            <person name="Wu L."/>
            <person name="Ma J."/>
        </authorList>
    </citation>
    <scope>NUCLEOTIDE SEQUENCE [LARGE SCALE GENOMIC DNA]</scope>
    <source>
        <strain evidence="4">JCM 19635</strain>
    </source>
</reference>
<gene>
    <name evidence="3" type="ORF">ACFQT0_23415</name>
</gene>
<dbReference type="Pfam" id="PF10000">
    <property type="entry name" value="ACT_3"/>
    <property type="match status" value="1"/>
</dbReference>
<dbReference type="Gene3D" id="3.30.2130.10">
    <property type="entry name" value="VC0802-like"/>
    <property type="match status" value="1"/>
</dbReference>
<dbReference type="PANTHER" id="PTHR39199">
    <property type="entry name" value="BLR5128 PROTEIN"/>
    <property type="match status" value="1"/>
</dbReference>
<feature type="domain" description="CASTOR ACT" evidence="2">
    <location>
        <begin position="70"/>
        <end position="126"/>
    </location>
</feature>
<comment type="caution">
    <text evidence="3">The sequence shown here is derived from an EMBL/GenBank/DDBJ whole genome shotgun (WGS) entry which is preliminary data.</text>
</comment>
<dbReference type="InterPro" id="IPR045865">
    <property type="entry name" value="ACT-like_dom_sf"/>
</dbReference>
<evidence type="ECO:0000259" key="1">
    <source>
        <dbReference type="Pfam" id="PF10000"/>
    </source>
</evidence>
<dbReference type="InterPro" id="IPR027795">
    <property type="entry name" value="CASTOR_ACT_dom"/>
</dbReference>
<sequence>MPGETNLTRLLASMQPVLNAGEYVFCTTRAGTSVPAELVLGSFREAEGLTLILARKTADAHGLIYDYVSAWLTLNVHSSLAAVGLTAAVAGALARENISCNVVAAYFHDHLFVAQADAQRALAALQTLSAEAGGQAS</sequence>
<dbReference type="EMBL" id="JBHTEK010000001">
    <property type="protein sequence ID" value="MFC7669984.1"/>
    <property type="molecule type" value="Genomic_DNA"/>
</dbReference>
<dbReference type="RefSeq" id="WP_380205454.1">
    <property type="nucleotide sequence ID" value="NZ_JBHTEK010000001.1"/>
</dbReference>
<evidence type="ECO:0000313" key="3">
    <source>
        <dbReference type="EMBL" id="MFC7669984.1"/>
    </source>
</evidence>
<evidence type="ECO:0000259" key="2">
    <source>
        <dbReference type="Pfam" id="PF13840"/>
    </source>
</evidence>
<protein>
    <submittedName>
        <fullName evidence="3">ACT domain-containing protein</fullName>
    </submittedName>
</protein>
<dbReference type="Pfam" id="PF13840">
    <property type="entry name" value="ACT_7"/>
    <property type="match status" value="1"/>
</dbReference>
<dbReference type="PANTHER" id="PTHR39199:SF1">
    <property type="entry name" value="BLR5128 PROTEIN"/>
    <property type="match status" value="1"/>
</dbReference>
<keyword evidence="4" id="KW-1185">Reference proteome</keyword>
<dbReference type="Proteomes" id="UP001596513">
    <property type="component" value="Unassembled WGS sequence"/>
</dbReference>
<organism evidence="3 4">
    <name type="scientific">Hymenobacter humi</name>
    <dbReference type="NCBI Taxonomy" id="1411620"/>
    <lineage>
        <taxon>Bacteria</taxon>
        <taxon>Pseudomonadati</taxon>
        <taxon>Bacteroidota</taxon>
        <taxon>Cytophagia</taxon>
        <taxon>Cytophagales</taxon>
        <taxon>Hymenobacteraceae</taxon>
        <taxon>Hymenobacter</taxon>
    </lineage>
</organism>